<dbReference type="RefSeq" id="WP_108858078.1">
    <property type="nucleotide sequence ID" value="NZ_OMOI01000002.1"/>
</dbReference>
<dbReference type="InterPro" id="IPR016181">
    <property type="entry name" value="Acyl_CoA_acyltransferase"/>
</dbReference>
<dbReference type="Proteomes" id="UP000244911">
    <property type="component" value="Unassembled WGS sequence"/>
</dbReference>
<organism evidence="1 2">
    <name type="scientific">Aliiroseovarius pelagivivens</name>
    <dbReference type="NCBI Taxonomy" id="1639690"/>
    <lineage>
        <taxon>Bacteria</taxon>
        <taxon>Pseudomonadati</taxon>
        <taxon>Pseudomonadota</taxon>
        <taxon>Alphaproteobacteria</taxon>
        <taxon>Rhodobacterales</taxon>
        <taxon>Paracoccaceae</taxon>
        <taxon>Aliiroseovarius</taxon>
    </lineage>
</organism>
<sequence>MNGSFFYTSVNDSDIEEIRQLLNDVWPKLYGETGCPEFSHEYLSWLYKGPDADRHFLRGFRNDAGELVGFKASLYRSLAIAGQKFDGYLVTHLASQPNLSLGEKMAVAAGLSPIHTLETDPDSLSLAFFEPDKTLVPNRRRAAEKAGYKVEELRFQQHVVNKRRLMSADLDLSGITVCESDQNDADAWAELIAEQHSDNSLMWMPSKAALSHHLGAAPASFQRVAKRGETPIGVVGGYVLDWMKAGVPTRFFICEMLAASEPEALNALLRSVIPYADSTGATGVIVENATHLSQSFKAAGGIIRSPREMILAIRSNRALPSTPESFTCDIK</sequence>
<dbReference type="SUPFAM" id="SSF55729">
    <property type="entry name" value="Acyl-CoA N-acyltransferases (Nat)"/>
    <property type="match status" value="1"/>
</dbReference>
<gene>
    <name evidence="1" type="ORF">ALP8811_03045</name>
</gene>
<evidence type="ECO:0000313" key="1">
    <source>
        <dbReference type="EMBL" id="SPF79110.1"/>
    </source>
</evidence>
<evidence type="ECO:0000313" key="2">
    <source>
        <dbReference type="Proteomes" id="UP000244911"/>
    </source>
</evidence>
<evidence type="ECO:0008006" key="3">
    <source>
        <dbReference type="Google" id="ProtNLM"/>
    </source>
</evidence>
<dbReference type="OrthoDB" id="7854578at2"/>
<keyword evidence="2" id="KW-1185">Reference proteome</keyword>
<reference evidence="1 2" key="1">
    <citation type="submission" date="2018-03" db="EMBL/GenBank/DDBJ databases">
        <authorList>
            <person name="Keele B.F."/>
        </authorList>
    </citation>
    <scope>NUCLEOTIDE SEQUENCE [LARGE SCALE GENOMIC DNA]</scope>
    <source>
        <strain evidence="1 2">CECT 8811</strain>
    </source>
</reference>
<dbReference type="AlphaFoldDB" id="A0A2R8AT08"/>
<dbReference type="EMBL" id="OMOI01000002">
    <property type="protein sequence ID" value="SPF79110.1"/>
    <property type="molecule type" value="Genomic_DNA"/>
</dbReference>
<protein>
    <recommendedName>
        <fullName evidence="3">Phosphatidylglycerol lysyltransferase C-terminal domain-containing protein</fullName>
    </recommendedName>
</protein>
<proteinExistence type="predicted"/>
<accession>A0A2R8AT08</accession>
<name>A0A2R8AT08_9RHOB</name>